<dbReference type="SUPFAM" id="SSF51735">
    <property type="entry name" value="NAD(P)-binding Rossmann-fold domains"/>
    <property type="match status" value="1"/>
</dbReference>
<dbReference type="InterPro" id="IPR051606">
    <property type="entry name" value="Polyketide_Oxido-like"/>
</dbReference>
<proteinExistence type="predicted"/>
<name>A0ABN2UYA1_9MICC</name>
<dbReference type="PANTHER" id="PTHR43355:SF2">
    <property type="entry name" value="FLAVIN REDUCTASE (NADPH)"/>
    <property type="match status" value="1"/>
</dbReference>
<dbReference type="InterPro" id="IPR036291">
    <property type="entry name" value="NAD(P)-bd_dom_sf"/>
</dbReference>
<organism evidence="2 3">
    <name type="scientific">Yaniella flava</name>
    <dbReference type="NCBI Taxonomy" id="287930"/>
    <lineage>
        <taxon>Bacteria</taxon>
        <taxon>Bacillati</taxon>
        <taxon>Actinomycetota</taxon>
        <taxon>Actinomycetes</taxon>
        <taxon>Micrococcales</taxon>
        <taxon>Micrococcaceae</taxon>
        <taxon>Yaniella</taxon>
    </lineage>
</organism>
<sequence>MNIVVLGDTGMVGSRTIAEARDRGHTVSGYSRNGQNPLNFADTAKVVELINDPKTDLTIISVVSGRTGSYEDDIANHKALIAAGPTGRMLVVGGAGGLQVDETTQLKDSPDLPESFLAEAQTFATVLDLYRNAESLNWTMLAPAPMIEPGKRTGEYTMGKDYPVGDSISAEDFAVALLDEAENPQHAGTRFTVAN</sequence>
<keyword evidence="3" id="KW-1185">Reference proteome</keyword>
<evidence type="ECO:0000313" key="2">
    <source>
        <dbReference type="EMBL" id="GAA2045618.1"/>
    </source>
</evidence>
<accession>A0ABN2UYA1</accession>
<protein>
    <submittedName>
        <fullName evidence="2">NAD(P)H-binding protein</fullName>
    </submittedName>
</protein>
<evidence type="ECO:0000259" key="1">
    <source>
        <dbReference type="Pfam" id="PF13460"/>
    </source>
</evidence>
<reference evidence="2 3" key="1">
    <citation type="journal article" date="2019" name="Int. J. Syst. Evol. Microbiol.">
        <title>The Global Catalogue of Microorganisms (GCM) 10K type strain sequencing project: providing services to taxonomists for standard genome sequencing and annotation.</title>
        <authorList>
            <consortium name="The Broad Institute Genomics Platform"/>
            <consortium name="The Broad Institute Genome Sequencing Center for Infectious Disease"/>
            <person name="Wu L."/>
            <person name="Ma J."/>
        </authorList>
    </citation>
    <scope>NUCLEOTIDE SEQUENCE [LARGE SCALE GENOMIC DNA]</scope>
    <source>
        <strain evidence="2 3">JCM 13595</strain>
    </source>
</reference>
<dbReference type="RefSeq" id="WP_343959875.1">
    <property type="nucleotide sequence ID" value="NZ_BAAAMN010000064.1"/>
</dbReference>
<dbReference type="PANTHER" id="PTHR43355">
    <property type="entry name" value="FLAVIN REDUCTASE (NADPH)"/>
    <property type="match status" value="1"/>
</dbReference>
<dbReference type="Gene3D" id="3.40.50.720">
    <property type="entry name" value="NAD(P)-binding Rossmann-like Domain"/>
    <property type="match status" value="1"/>
</dbReference>
<comment type="caution">
    <text evidence="2">The sequence shown here is derived from an EMBL/GenBank/DDBJ whole genome shotgun (WGS) entry which is preliminary data.</text>
</comment>
<gene>
    <name evidence="2" type="ORF">GCM10009720_28100</name>
</gene>
<dbReference type="Pfam" id="PF13460">
    <property type="entry name" value="NAD_binding_10"/>
    <property type="match status" value="1"/>
</dbReference>
<evidence type="ECO:0000313" key="3">
    <source>
        <dbReference type="Proteomes" id="UP001501461"/>
    </source>
</evidence>
<dbReference type="InterPro" id="IPR016040">
    <property type="entry name" value="NAD(P)-bd_dom"/>
</dbReference>
<dbReference type="EMBL" id="BAAAMN010000064">
    <property type="protein sequence ID" value="GAA2045618.1"/>
    <property type="molecule type" value="Genomic_DNA"/>
</dbReference>
<feature type="domain" description="NAD(P)-binding" evidence="1">
    <location>
        <begin position="9"/>
        <end position="184"/>
    </location>
</feature>
<dbReference type="Proteomes" id="UP001501461">
    <property type="component" value="Unassembled WGS sequence"/>
</dbReference>